<accession>A0ABQ7M5B8</accession>
<sequence>LKLSNSLSTFVCLDYLLSGSQISTINVDRYTDRFVDQCSFQQALAIGFEFCLLGFLDQISFVSSNPSTI</sequence>
<dbReference type="EMBL" id="JADBGQ010000006">
    <property type="protein sequence ID" value="KAG5393515.1"/>
    <property type="molecule type" value="Genomic_DNA"/>
</dbReference>
<reference evidence="1 2" key="1">
    <citation type="submission" date="2021-03" db="EMBL/GenBank/DDBJ databases">
        <authorList>
            <person name="King G.J."/>
            <person name="Bancroft I."/>
            <person name="Baten A."/>
            <person name="Bloomfield J."/>
            <person name="Borpatragohain P."/>
            <person name="He Z."/>
            <person name="Irish N."/>
            <person name="Irwin J."/>
            <person name="Liu K."/>
            <person name="Mauleon R.P."/>
            <person name="Moore J."/>
            <person name="Morris R."/>
            <person name="Ostergaard L."/>
            <person name="Wang B."/>
            <person name="Wells R."/>
        </authorList>
    </citation>
    <scope>NUCLEOTIDE SEQUENCE [LARGE SCALE GENOMIC DNA]</scope>
    <source>
        <strain evidence="1">R-o-18</strain>
        <tissue evidence="1">Leaf</tissue>
    </source>
</reference>
<proteinExistence type="predicted"/>
<gene>
    <name evidence="1" type="primary">A06p027800.1_BraROA</name>
    <name evidence="1" type="ORF">IGI04_023478</name>
</gene>
<name>A0ABQ7M5B8_BRACM</name>
<keyword evidence="2" id="KW-1185">Reference proteome</keyword>
<comment type="caution">
    <text evidence="1">The sequence shown here is derived from an EMBL/GenBank/DDBJ whole genome shotgun (WGS) entry which is preliminary data.</text>
</comment>
<evidence type="ECO:0000313" key="2">
    <source>
        <dbReference type="Proteomes" id="UP000823674"/>
    </source>
</evidence>
<feature type="non-terminal residue" evidence="1">
    <location>
        <position position="1"/>
    </location>
</feature>
<organism evidence="1 2">
    <name type="scientific">Brassica rapa subsp. trilocularis</name>
    <dbReference type="NCBI Taxonomy" id="1813537"/>
    <lineage>
        <taxon>Eukaryota</taxon>
        <taxon>Viridiplantae</taxon>
        <taxon>Streptophyta</taxon>
        <taxon>Embryophyta</taxon>
        <taxon>Tracheophyta</taxon>
        <taxon>Spermatophyta</taxon>
        <taxon>Magnoliopsida</taxon>
        <taxon>eudicotyledons</taxon>
        <taxon>Gunneridae</taxon>
        <taxon>Pentapetalae</taxon>
        <taxon>rosids</taxon>
        <taxon>malvids</taxon>
        <taxon>Brassicales</taxon>
        <taxon>Brassicaceae</taxon>
        <taxon>Brassiceae</taxon>
        <taxon>Brassica</taxon>
    </lineage>
</organism>
<protein>
    <submittedName>
        <fullName evidence="1">Uncharacterized protein</fullName>
    </submittedName>
</protein>
<dbReference type="Proteomes" id="UP000823674">
    <property type="component" value="Chromosome A06"/>
</dbReference>
<evidence type="ECO:0000313" key="1">
    <source>
        <dbReference type="EMBL" id="KAG5393515.1"/>
    </source>
</evidence>